<proteinExistence type="inferred from homology"/>
<gene>
    <name evidence="2" type="ORF">INT47_000928</name>
</gene>
<dbReference type="SMART" id="SM00671">
    <property type="entry name" value="SEL1"/>
    <property type="match status" value="8"/>
</dbReference>
<dbReference type="Pfam" id="PF08238">
    <property type="entry name" value="Sel1"/>
    <property type="match status" value="10"/>
</dbReference>
<dbReference type="Proteomes" id="UP000603453">
    <property type="component" value="Unassembled WGS sequence"/>
</dbReference>
<dbReference type="InterPro" id="IPR006597">
    <property type="entry name" value="Sel1-like"/>
</dbReference>
<dbReference type="InterPro" id="IPR011990">
    <property type="entry name" value="TPR-like_helical_dom_sf"/>
</dbReference>
<sequence>MDYYNRGEYDKAFLHLKEAASRNYAESQFQLGEMYSTGFFVERDEVEALRWYSTSLNNGFLAARFKIGLIYLSKTGCYIKPNYEKAVSILSDVKGENDNESCHYIATMYTEGGFGIQKDFYRAKMWYQKFKYDPRPNLFGAKWRSQQNLYTLWKDGHDNLGMIFFKGGYGIEKDYQIASSYWSQNSDDKSYAFMGILYALRDDGEQDFIKAMSWFRLTKRSVWTVYDVSIGIFYEKGLGIEKNYSEAIVYYNNACEGKVAQGFVSMGLLYQKGLGVPQDFTKSHELYETALKIDENNGAHGDAMACLGILYQYGLGVTTSHSKAIGYFQKAVDSGSLYGYNCMGDAYKYGCGVDIDYGKAFQWYLKCDDCYDNTVHFWEQGFRPTLRFCDEGWLNIGIMYLNGLGTNVNKKLALVYLGKALKFGNTTAQFYIDHIHNVPAWPYQCP</sequence>
<dbReference type="AlphaFoldDB" id="A0A8H7VD31"/>
<dbReference type="PANTHER" id="PTHR11102:SF147">
    <property type="entry name" value="SEL1L ADAPTOR SUBUNIT OF ERAD E3 UBIQUITIN LIGASE"/>
    <property type="match status" value="1"/>
</dbReference>
<dbReference type="GO" id="GO:0036503">
    <property type="term" value="P:ERAD pathway"/>
    <property type="evidence" value="ECO:0007669"/>
    <property type="project" value="TreeGrafter"/>
</dbReference>
<comment type="similarity">
    <text evidence="1">Belongs to the sel-1 family.</text>
</comment>
<dbReference type="PANTHER" id="PTHR11102">
    <property type="entry name" value="SEL-1-LIKE PROTEIN"/>
    <property type="match status" value="1"/>
</dbReference>
<dbReference type="GO" id="GO:0005789">
    <property type="term" value="C:endoplasmic reticulum membrane"/>
    <property type="evidence" value="ECO:0007669"/>
    <property type="project" value="TreeGrafter"/>
</dbReference>
<dbReference type="SUPFAM" id="SSF81901">
    <property type="entry name" value="HCP-like"/>
    <property type="match status" value="3"/>
</dbReference>
<comment type="caution">
    <text evidence="2">The sequence shown here is derived from an EMBL/GenBank/DDBJ whole genome shotgun (WGS) entry which is preliminary data.</text>
</comment>
<keyword evidence="3" id="KW-1185">Reference proteome</keyword>
<organism evidence="2 3">
    <name type="scientific">Mucor saturninus</name>
    <dbReference type="NCBI Taxonomy" id="64648"/>
    <lineage>
        <taxon>Eukaryota</taxon>
        <taxon>Fungi</taxon>
        <taxon>Fungi incertae sedis</taxon>
        <taxon>Mucoromycota</taxon>
        <taxon>Mucoromycotina</taxon>
        <taxon>Mucoromycetes</taxon>
        <taxon>Mucorales</taxon>
        <taxon>Mucorineae</taxon>
        <taxon>Mucoraceae</taxon>
        <taxon>Mucor</taxon>
    </lineage>
</organism>
<name>A0A8H7VD31_9FUNG</name>
<reference evidence="2" key="1">
    <citation type="submission" date="2020-12" db="EMBL/GenBank/DDBJ databases">
        <title>Metabolic potential, ecology and presence of endohyphal bacteria is reflected in genomic diversity of Mucoromycotina.</title>
        <authorList>
            <person name="Muszewska A."/>
            <person name="Okrasinska A."/>
            <person name="Steczkiewicz K."/>
            <person name="Drgas O."/>
            <person name="Orlowska M."/>
            <person name="Perlinska-Lenart U."/>
            <person name="Aleksandrzak-Piekarczyk T."/>
            <person name="Szatraj K."/>
            <person name="Zielenkiewicz U."/>
            <person name="Pilsyk S."/>
            <person name="Malc E."/>
            <person name="Mieczkowski P."/>
            <person name="Kruszewska J.S."/>
            <person name="Biernat P."/>
            <person name="Pawlowska J."/>
        </authorList>
    </citation>
    <scope>NUCLEOTIDE SEQUENCE</scope>
    <source>
        <strain evidence="2">WA0000017839</strain>
    </source>
</reference>
<protein>
    <submittedName>
        <fullName evidence="2">Uncharacterized protein</fullName>
    </submittedName>
</protein>
<evidence type="ECO:0000256" key="1">
    <source>
        <dbReference type="ARBA" id="ARBA00038101"/>
    </source>
</evidence>
<evidence type="ECO:0000313" key="2">
    <source>
        <dbReference type="EMBL" id="KAG2214372.1"/>
    </source>
</evidence>
<dbReference type="InterPro" id="IPR050767">
    <property type="entry name" value="Sel1_AlgK"/>
</dbReference>
<dbReference type="OrthoDB" id="2260164at2759"/>
<dbReference type="EMBL" id="JAEPRD010000001">
    <property type="protein sequence ID" value="KAG2214372.1"/>
    <property type="molecule type" value="Genomic_DNA"/>
</dbReference>
<accession>A0A8H7VD31</accession>
<evidence type="ECO:0000313" key="3">
    <source>
        <dbReference type="Proteomes" id="UP000603453"/>
    </source>
</evidence>
<dbReference type="Gene3D" id="1.25.40.10">
    <property type="entry name" value="Tetratricopeptide repeat domain"/>
    <property type="match status" value="2"/>
</dbReference>